<name>A0A1I2CN46_9BACI</name>
<dbReference type="SUPFAM" id="SSF48452">
    <property type="entry name" value="TPR-like"/>
    <property type="match status" value="1"/>
</dbReference>
<keyword evidence="3" id="KW-1185">Reference proteome</keyword>
<dbReference type="Proteomes" id="UP000199516">
    <property type="component" value="Unassembled WGS sequence"/>
</dbReference>
<accession>A0A1I2CN46</accession>
<dbReference type="AlphaFoldDB" id="A0A1I2CN46"/>
<proteinExistence type="predicted"/>
<dbReference type="SUPFAM" id="SSF116965">
    <property type="entry name" value="Hypothetical protein MPN330"/>
    <property type="match status" value="1"/>
</dbReference>
<evidence type="ECO:0000256" key="1">
    <source>
        <dbReference type="PROSITE-ProRule" id="PRU00339"/>
    </source>
</evidence>
<protein>
    <submittedName>
        <fullName evidence="2">Tetratricopeptide repeat-containing protein</fullName>
    </submittedName>
</protein>
<feature type="repeat" description="TPR" evidence="1">
    <location>
        <begin position="17"/>
        <end position="50"/>
    </location>
</feature>
<dbReference type="STRING" id="930128.SAMN05192532_10396"/>
<dbReference type="InterPro" id="IPR019734">
    <property type="entry name" value="TPR_rpt"/>
</dbReference>
<sequence length="340" mass="39026">MNERDKDNNIIPFPGSAGKLVTLGLRSLKAGDCEEALQYFLEALAHDPHHEEASYGLLLAFADSGRLQEGREWAEKLLRTGEANYFEVLQVYVSILAQLEEYEQVVSVLEAILEEEKFPPHMADKLYELLELSHSMIRSDMEPYVRVDSDKASIDTCVDWKDKLMRGTPDQKMAALRELRLQEPDTVLPAIESVLADNHASPLLKSILLLLLKDWRIEKDVWVHKLDRQGEFSPVSLSLIEESASYIKSSQLLEDKLGQVDPVLLKNSYHLMRQLYLFYYPFPPSIELEALAAVIHHDAALQTGNDITMSELVATYKAEEMYIQNMMKEYQRIKKYMFDL</sequence>
<keyword evidence="1" id="KW-0802">TPR repeat</keyword>
<organism evidence="2 3">
    <name type="scientific">Alteribacillus iranensis</name>
    <dbReference type="NCBI Taxonomy" id="930128"/>
    <lineage>
        <taxon>Bacteria</taxon>
        <taxon>Bacillati</taxon>
        <taxon>Bacillota</taxon>
        <taxon>Bacilli</taxon>
        <taxon>Bacillales</taxon>
        <taxon>Bacillaceae</taxon>
        <taxon>Alteribacillus</taxon>
    </lineage>
</organism>
<dbReference type="EMBL" id="FONT01000003">
    <property type="protein sequence ID" value="SFE69654.1"/>
    <property type="molecule type" value="Genomic_DNA"/>
</dbReference>
<dbReference type="Gene3D" id="1.25.40.10">
    <property type="entry name" value="Tetratricopeptide repeat domain"/>
    <property type="match status" value="1"/>
</dbReference>
<evidence type="ECO:0000313" key="3">
    <source>
        <dbReference type="Proteomes" id="UP000199516"/>
    </source>
</evidence>
<reference evidence="2 3" key="1">
    <citation type="submission" date="2016-10" db="EMBL/GenBank/DDBJ databases">
        <authorList>
            <person name="de Groot N.N."/>
        </authorList>
    </citation>
    <scope>NUCLEOTIDE SEQUENCE [LARGE SCALE GENOMIC DNA]</scope>
    <source>
        <strain evidence="2 3">DSM 23995</strain>
    </source>
</reference>
<dbReference type="OrthoDB" id="2364593at2"/>
<evidence type="ECO:0000313" key="2">
    <source>
        <dbReference type="EMBL" id="SFE69654.1"/>
    </source>
</evidence>
<gene>
    <name evidence="2" type="ORF">SAMN05192532_10396</name>
</gene>
<dbReference type="Pfam" id="PF13432">
    <property type="entry name" value="TPR_16"/>
    <property type="match status" value="1"/>
</dbReference>
<dbReference type="RefSeq" id="WP_091660116.1">
    <property type="nucleotide sequence ID" value="NZ_FONT01000003.1"/>
</dbReference>
<dbReference type="PROSITE" id="PS50005">
    <property type="entry name" value="TPR"/>
    <property type="match status" value="1"/>
</dbReference>
<dbReference type="InterPro" id="IPR011990">
    <property type="entry name" value="TPR-like_helical_dom_sf"/>
</dbReference>